<dbReference type="PROSITE" id="PS50975">
    <property type="entry name" value="ATP_GRASP"/>
    <property type="match status" value="1"/>
</dbReference>
<accession>A0A328WYV4</accession>
<feature type="domain" description="ATP-grasp" evidence="5">
    <location>
        <begin position="90"/>
        <end position="298"/>
    </location>
</feature>
<keyword evidence="1" id="KW-0436">Ligase</keyword>
<dbReference type="OrthoDB" id="9803907at2"/>
<gene>
    <name evidence="6" type="ORF">B0I10_10526</name>
</gene>
<organism evidence="6 7">
    <name type="scientific">Flavobacterium lacus</name>
    <dbReference type="NCBI Taxonomy" id="1353778"/>
    <lineage>
        <taxon>Bacteria</taxon>
        <taxon>Pseudomonadati</taxon>
        <taxon>Bacteroidota</taxon>
        <taxon>Flavobacteriia</taxon>
        <taxon>Flavobacteriales</taxon>
        <taxon>Flavobacteriaceae</taxon>
        <taxon>Flavobacterium</taxon>
    </lineage>
</organism>
<keyword evidence="3 4" id="KW-0067">ATP-binding</keyword>
<dbReference type="Proteomes" id="UP000249518">
    <property type="component" value="Unassembled WGS sequence"/>
</dbReference>
<keyword evidence="2 4" id="KW-0547">Nucleotide-binding</keyword>
<evidence type="ECO:0000313" key="7">
    <source>
        <dbReference type="Proteomes" id="UP000249518"/>
    </source>
</evidence>
<evidence type="ECO:0000256" key="2">
    <source>
        <dbReference type="ARBA" id="ARBA00022741"/>
    </source>
</evidence>
<dbReference type="InterPro" id="IPR052032">
    <property type="entry name" value="ATP-dep_AA_Ligase"/>
</dbReference>
<name>A0A328WYV4_9FLAO</name>
<evidence type="ECO:0000259" key="5">
    <source>
        <dbReference type="PROSITE" id="PS50975"/>
    </source>
</evidence>
<proteinExistence type="predicted"/>
<dbReference type="AlphaFoldDB" id="A0A328WYV4"/>
<dbReference type="GO" id="GO:0005524">
    <property type="term" value="F:ATP binding"/>
    <property type="evidence" value="ECO:0007669"/>
    <property type="project" value="UniProtKB-UniRule"/>
</dbReference>
<evidence type="ECO:0000256" key="1">
    <source>
        <dbReference type="ARBA" id="ARBA00022598"/>
    </source>
</evidence>
<dbReference type="PANTHER" id="PTHR43585:SF2">
    <property type="entry name" value="ATP-GRASP ENZYME FSQD"/>
    <property type="match status" value="1"/>
</dbReference>
<reference evidence="6 7" key="1">
    <citation type="submission" date="2018-06" db="EMBL/GenBank/DDBJ databases">
        <title>Genomic Encyclopedia of Type Strains, Phase III (KMG-III): the genomes of soil and plant-associated and newly described type strains.</title>
        <authorList>
            <person name="Whitman W."/>
        </authorList>
    </citation>
    <scope>NUCLEOTIDE SEQUENCE [LARGE SCALE GENOMIC DNA]</scope>
    <source>
        <strain evidence="6 7">CGMCC 1.12504</strain>
    </source>
</reference>
<dbReference type="Pfam" id="PF13535">
    <property type="entry name" value="ATP-grasp_4"/>
    <property type="match status" value="1"/>
</dbReference>
<dbReference type="SUPFAM" id="SSF56059">
    <property type="entry name" value="Glutathione synthetase ATP-binding domain-like"/>
    <property type="match status" value="1"/>
</dbReference>
<dbReference type="Gene3D" id="3.30.470.20">
    <property type="entry name" value="ATP-grasp fold, B domain"/>
    <property type="match status" value="1"/>
</dbReference>
<dbReference type="PANTHER" id="PTHR43585">
    <property type="entry name" value="FUMIPYRROLE BIOSYNTHESIS PROTEIN C"/>
    <property type="match status" value="1"/>
</dbReference>
<evidence type="ECO:0000256" key="4">
    <source>
        <dbReference type="PROSITE-ProRule" id="PRU00409"/>
    </source>
</evidence>
<sequence>MYLIDKPYISDFLIDTIKENHYQVVATKVAKELVRDASIHWISEEEAIATLKNNPSQRVYSNSENALSWIDKHFGESELSKQINILKDKVKFREQIRSLFPAFKFQKIKFENIQNIPAEELSFPFVIKPSVGFLSIGVYIINDEDDWIKAKEEITPENLKSIFPKNVLDTSHFILEDFIQGEEYAVDYYHNDKGEVVLLNVLHHVFSSGTDTSDRVYSTSKAIIEQYKSELEQFLSTIGNQLHLRNFPAHAEVRIDKNGKIIPIEINPLRFGGWCTTADLSGITVGLNSYKYYFENTYPDWDRIYEGNENKIFSIIVLDNNSGIEPADIAAFDYKALADDFENPVLIRALDINTYPLFGFVFTKTDQKNKKELYDILSSDLRKYIIVRE</sequence>
<dbReference type="RefSeq" id="WP_112085613.1">
    <property type="nucleotide sequence ID" value="NZ_QLSV01000005.1"/>
</dbReference>
<keyword evidence="7" id="KW-1185">Reference proteome</keyword>
<comment type="caution">
    <text evidence="6">The sequence shown here is derived from an EMBL/GenBank/DDBJ whole genome shotgun (WGS) entry which is preliminary data.</text>
</comment>
<evidence type="ECO:0000313" key="6">
    <source>
        <dbReference type="EMBL" id="RAR48418.1"/>
    </source>
</evidence>
<protein>
    <submittedName>
        <fullName evidence="6">ATP-grasp domain-containing protein</fullName>
    </submittedName>
</protein>
<dbReference type="GO" id="GO:0046872">
    <property type="term" value="F:metal ion binding"/>
    <property type="evidence" value="ECO:0007669"/>
    <property type="project" value="InterPro"/>
</dbReference>
<dbReference type="InterPro" id="IPR011761">
    <property type="entry name" value="ATP-grasp"/>
</dbReference>
<dbReference type="EMBL" id="QLSV01000005">
    <property type="protein sequence ID" value="RAR48418.1"/>
    <property type="molecule type" value="Genomic_DNA"/>
</dbReference>
<dbReference type="GO" id="GO:0016874">
    <property type="term" value="F:ligase activity"/>
    <property type="evidence" value="ECO:0007669"/>
    <property type="project" value="UniProtKB-KW"/>
</dbReference>
<evidence type="ECO:0000256" key="3">
    <source>
        <dbReference type="ARBA" id="ARBA00022840"/>
    </source>
</evidence>